<keyword evidence="8" id="KW-0046">Antibiotic resistance</keyword>
<evidence type="ECO:0000313" key="12">
    <source>
        <dbReference type="Proteomes" id="UP001200110"/>
    </source>
</evidence>
<evidence type="ECO:0000256" key="1">
    <source>
        <dbReference type="ARBA" id="ARBA00004651"/>
    </source>
</evidence>
<dbReference type="Proteomes" id="UP001200110">
    <property type="component" value="Unassembled WGS sequence"/>
</dbReference>
<keyword evidence="3" id="KW-0813">Transport</keyword>
<evidence type="ECO:0000256" key="8">
    <source>
        <dbReference type="ARBA" id="ARBA00023251"/>
    </source>
</evidence>
<evidence type="ECO:0000256" key="4">
    <source>
        <dbReference type="ARBA" id="ARBA00022475"/>
    </source>
</evidence>
<feature type="transmembrane region" description="Helical" evidence="10">
    <location>
        <begin position="56"/>
        <end position="76"/>
    </location>
</feature>
<protein>
    <submittedName>
        <fullName evidence="11">Multidrug efflux SMR transporter</fullName>
    </submittedName>
</protein>
<evidence type="ECO:0000256" key="2">
    <source>
        <dbReference type="ARBA" id="ARBA00007822"/>
    </source>
</evidence>
<feature type="transmembrane region" description="Helical" evidence="10">
    <location>
        <begin position="30"/>
        <end position="49"/>
    </location>
</feature>
<feature type="transmembrane region" description="Helical" evidence="10">
    <location>
        <begin position="82"/>
        <end position="100"/>
    </location>
</feature>
<dbReference type="InterPro" id="IPR037185">
    <property type="entry name" value="EmrE-like"/>
</dbReference>
<comment type="caution">
    <text evidence="11">The sequence shown here is derived from an EMBL/GenBank/DDBJ whole genome shotgun (WGS) entry which is preliminary data.</text>
</comment>
<dbReference type="Pfam" id="PF00893">
    <property type="entry name" value="Multi_Drug_Res"/>
    <property type="match status" value="1"/>
</dbReference>
<dbReference type="PANTHER" id="PTHR30561:SF1">
    <property type="entry name" value="MULTIDRUG TRANSPORTER EMRE"/>
    <property type="match status" value="1"/>
</dbReference>
<evidence type="ECO:0000313" key="11">
    <source>
        <dbReference type="EMBL" id="MCF8590498.1"/>
    </source>
</evidence>
<keyword evidence="7 10" id="KW-0472">Membrane</keyword>
<dbReference type="PANTHER" id="PTHR30561">
    <property type="entry name" value="SMR FAMILY PROTON-DEPENDENT DRUG EFFLUX TRANSPORTER SUGE"/>
    <property type="match status" value="1"/>
</dbReference>
<dbReference type="RefSeq" id="WP_236999694.1">
    <property type="nucleotide sequence ID" value="NZ_JAKKOR010000014.1"/>
</dbReference>
<keyword evidence="6 10" id="KW-1133">Transmembrane helix</keyword>
<keyword evidence="4" id="KW-1003">Cell membrane</keyword>
<dbReference type="SUPFAM" id="SSF103481">
    <property type="entry name" value="Multidrug resistance efflux transporter EmrE"/>
    <property type="match status" value="1"/>
</dbReference>
<gene>
    <name evidence="11" type="ORF">L5G33_18740</name>
</gene>
<comment type="similarity">
    <text evidence="2">Belongs to the drug/metabolite transporter (DMT) superfamily. Small multidrug resistance (SMR) (TC 2.A.7.1) family. Mmr subfamily.</text>
</comment>
<evidence type="ECO:0000256" key="6">
    <source>
        <dbReference type="ARBA" id="ARBA00022989"/>
    </source>
</evidence>
<dbReference type="EMBL" id="JAKKOR010000014">
    <property type="protein sequence ID" value="MCF8590498.1"/>
    <property type="molecule type" value="Genomic_DNA"/>
</dbReference>
<organism evidence="11 12">
    <name type="scientific">Gordonia liuliyuniae</name>
    <dbReference type="NCBI Taxonomy" id="2911517"/>
    <lineage>
        <taxon>Bacteria</taxon>
        <taxon>Bacillati</taxon>
        <taxon>Actinomycetota</taxon>
        <taxon>Actinomycetes</taxon>
        <taxon>Mycobacteriales</taxon>
        <taxon>Gordoniaceae</taxon>
        <taxon>Gordonia</taxon>
    </lineage>
</organism>
<evidence type="ECO:0000256" key="9">
    <source>
        <dbReference type="RuleBase" id="RU003942"/>
    </source>
</evidence>
<reference evidence="11 12" key="1">
    <citation type="submission" date="2022-01" db="EMBL/GenBank/DDBJ databases">
        <authorList>
            <person name="Huang Y."/>
        </authorList>
    </citation>
    <scope>NUCLEOTIDE SEQUENCE [LARGE SCALE GENOMIC DNA]</scope>
    <source>
        <strain evidence="11 12">HY366</strain>
    </source>
</reference>
<sequence length="117" mass="12024">MNARLLLVAAIVAEVIGTLALRATIDHRAWIAVVIVGYVAAFTLLGLTLRSGMSISAAYGIWGASGVSLVALLGMIVFGETLSPSALVGIALIVVGVVLIETDPRRAEPGSVQDVNV</sequence>
<evidence type="ECO:0000256" key="10">
    <source>
        <dbReference type="SAM" id="Phobius"/>
    </source>
</evidence>
<name>A0ABS9IY46_9ACTN</name>
<keyword evidence="5 9" id="KW-0812">Transmembrane</keyword>
<dbReference type="InterPro" id="IPR045324">
    <property type="entry name" value="Small_multidrug_res"/>
</dbReference>
<comment type="subcellular location">
    <subcellularLocation>
        <location evidence="1 9">Cell membrane</location>
        <topology evidence="1 9">Multi-pass membrane protein</topology>
    </subcellularLocation>
</comment>
<dbReference type="Gene3D" id="1.10.3730.20">
    <property type="match status" value="1"/>
</dbReference>
<dbReference type="InterPro" id="IPR000390">
    <property type="entry name" value="Small_drug/metabolite_transptr"/>
</dbReference>
<proteinExistence type="inferred from homology"/>
<evidence type="ECO:0000256" key="5">
    <source>
        <dbReference type="ARBA" id="ARBA00022692"/>
    </source>
</evidence>
<keyword evidence="12" id="KW-1185">Reference proteome</keyword>
<accession>A0ABS9IY46</accession>
<evidence type="ECO:0000256" key="3">
    <source>
        <dbReference type="ARBA" id="ARBA00022448"/>
    </source>
</evidence>
<evidence type="ECO:0000256" key="7">
    <source>
        <dbReference type="ARBA" id="ARBA00023136"/>
    </source>
</evidence>